<feature type="non-terminal residue" evidence="1">
    <location>
        <position position="1"/>
    </location>
</feature>
<dbReference type="RefSeq" id="XP_062686020.1">
    <property type="nucleotide sequence ID" value="XM_062824033.1"/>
</dbReference>
<sequence>ASIDVGNGRQATLTRPGSFLITPELDFSLVSVHTLARLGVGYNKFKPTSNLIGYIVSPSGRDVLARSARVGLVIGRVYRRAGQPLGLPV</sequence>
<dbReference type="Proteomes" id="UP001278500">
    <property type="component" value="Unassembled WGS sequence"/>
</dbReference>
<proteinExistence type="predicted"/>
<dbReference type="EMBL" id="JAUEPP010000001">
    <property type="protein sequence ID" value="KAK3354642.1"/>
    <property type="molecule type" value="Genomic_DNA"/>
</dbReference>
<reference evidence="1" key="2">
    <citation type="submission" date="2023-06" db="EMBL/GenBank/DDBJ databases">
        <authorList>
            <consortium name="Lawrence Berkeley National Laboratory"/>
            <person name="Haridas S."/>
            <person name="Hensen N."/>
            <person name="Bonometti L."/>
            <person name="Westerberg I."/>
            <person name="Brannstrom I.O."/>
            <person name="Guillou S."/>
            <person name="Cros-Aarteil S."/>
            <person name="Calhoun S."/>
            <person name="Kuo A."/>
            <person name="Mondo S."/>
            <person name="Pangilinan J."/>
            <person name="Riley R."/>
            <person name="Labutti K."/>
            <person name="Andreopoulos B."/>
            <person name="Lipzen A."/>
            <person name="Chen C."/>
            <person name="Yanf M."/>
            <person name="Daum C."/>
            <person name="Ng V."/>
            <person name="Clum A."/>
            <person name="Steindorff A."/>
            <person name="Ohm R."/>
            <person name="Martin F."/>
            <person name="Silar P."/>
            <person name="Natvig D."/>
            <person name="Lalanne C."/>
            <person name="Gautier V."/>
            <person name="Ament-Velasquez S.L."/>
            <person name="Kruys A."/>
            <person name="Hutchinson M.I."/>
            <person name="Powell A.J."/>
            <person name="Barry K."/>
            <person name="Miller A.N."/>
            <person name="Grigoriev I.V."/>
            <person name="Debuchy R."/>
            <person name="Gladieux P."/>
            <person name="Thoren M.H."/>
            <person name="Johannesson H."/>
        </authorList>
    </citation>
    <scope>NUCLEOTIDE SEQUENCE</scope>
    <source>
        <strain evidence="1">CBS 560.94</strain>
    </source>
</reference>
<organism evidence="1 2">
    <name type="scientific">Neurospora tetraspora</name>
    <dbReference type="NCBI Taxonomy" id="94610"/>
    <lineage>
        <taxon>Eukaryota</taxon>
        <taxon>Fungi</taxon>
        <taxon>Dikarya</taxon>
        <taxon>Ascomycota</taxon>
        <taxon>Pezizomycotina</taxon>
        <taxon>Sordariomycetes</taxon>
        <taxon>Sordariomycetidae</taxon>
        <taxon>Sordariales</taxon>
        <taxon>Sordariaceae</taxon>
        <taxon>Neurospora</taxon>
    </lineage>
</organism>
<evidence type="ECO:0000313" key="1">
    <source>
        <dbReference type="EMBL" id="KAK3354642.1"/>
    </source>
</evidence>
<reference evidence="1" key="1">
    <citation type="journal article" date="2023" name="Mol. Phylogenet. Evol.">
        <title>Genome-scale phylogeny and comparative genomics of the fungal order Sordariales.</title>
        <authorList>
            <person name="Hensen N."/>
            <person name="Bonometti L."/>
            <person name="Westerberg I."/>
            <person name="Brannstrom I.O."/>
            <person name="Guillou S."/>
            <person name="Cros-Aarteil S."/>
            <person name="Calhoun S."/>
            <person name="Haridas S."/>
            <person name="Kuo A."/>
            <person name="Mondo S."/>
            <person name="Pangilinan J."/>
            <person name="Riley R."/>
            <person name="LaButti K."/>
            <person name="Andreopoulos B."/>
            <person name="Lipzen A."/>
            <person name="Chen C."/>
            <person name="Yan M."/>
            <person name="Daum C."/>
            <person name="Ng V."/>
            <person name="Clum A."/>
            <person name="Steindorff A."/>
            <person name="Ohm R.A."/>
            <person name="Martin F."/>
            <person name="Silar P."/>
            <person name="Natvig D.O."/>
            <person name="Lalanne C."/>
            <person name="Gautier V."/>
            <person name="Ament-Velasquez S.L."/>
            <person name="Kruys A."/>
            <person name="Hutchinson M.I."/>
            <person name="Powell A.J."/>
            <person name="Barry K."/>
            <person name="Miller A.N."/>
            <person name="Grigoriev I.V."/>
            <person name="Debuchy R."/>
            <person name="Gladieux P."/>
            <person name="Hiltunen Thoren M."/>
            <person name="Johannesson H."/>
        </authorList>
    </citation>
    <scope>NUCLEOTIDE SEQUENCE</scope>
    <source>
        <strain evidence="1">CBS 560.94</strain>
    </source>
</reference>
<accession>A0AAE0JNA7</accession>
<comment type="caution">
    <text evidence="1">The sequence shown here is derived from an EMBL/GenBank/DDBJ whole genome shotgun (WGS) entry which is preliminary data.</text>
</comment>
<gene>
    <name evidence="1" type="ORF">B0H65DRAFT_416293</name>
</gene>
<protein>
    <submittedName>
        <fullName evidence="1">Uncharacterized protein</fullName>
    </submittedName>
</protein>
<dbReference type="GeneID" id="87861187"/>
<dbReference type="AlphaFoldDB" id="A0AAE0JNA7"/>
<name>A0AAE0JNA7_9PEZI</name>
<keyword evidence="2" id="KW-1185">Reference proteome</keyword>
<evidence type="ECO:0000313" key="2">
    <source>
        <dbReference type="Proteomes" id="UP001278500"/>
    </source>
</evidence>